<protein>
    <submittedName>
        <fullName evidence="1">Galactose oxidase/kelch repeat superfamily protein</fullName>
    </submittedName>
</protein>
<gene>
    <name evidence="1" type="ORF">STAS_11568</name>
</gene>
<dbReference type="EMBL" id="BKCP01004961">
    <property type="protein sequence ID" value="GER35296.1"/>
    <property type="molecule type" value="Genomic_DNA"/>
</dbReference>
<accession>A0A5A7PRN3</accession>
<dbReference type="AlphaFoldDB" id="A0A5A7PRN3"/>
<sequence length="120" mass="12786">MRSGSLDSLWSVHELSSTASGMPEEPKNSALKVTVPRVEVRSTRSTVLEWARLQDGSGSGGDPPDLHLLALSFSLLEVQRCGHVENVVAAVGVDTTGSADDIAAAQEMRSIRKNSDDVKL</sequence>
<evidence type="ECO:0000313" key="1">
    <source>
        <dbReference type="EMBL" id="GER35296.1"/>
    </source>
</evidence>
<comment type="caution">
    <text evidence="1">The sequence shown here is derived from an EMBL/GenBank/DDBJ whole genome shotgun (WGS) entry which is preliminary data.</text>
</comment>
<reference evidence="2" key="1">
    <citation type="journal article" date="2019" name="Curr. Biol.">
        <title>Genome Sequence of Striga asiatica Provides Insight into the Evolution of Plant Parasitism.</title>
        <authorList>
            <person name="Yoshida S."/>
            <person name="Kim S."/>
            <person name="Wafula E.K."/>
            <person name="Tanskanen J."/>
            <person name="Kim Y.M."/>
            <person name="Honaas L."/>
            <person name="Yang Z."/>
            <person name="Spallek T."/>
            <person name="Conn C.E."/>
            <person name="Ichihashi Y."/>
            <person name="Cheong K."/>
            <person name="Cui S."/>
            <person name="Der J.P."/>
            <person name="Gundlach H."/>
            <person name="Jiao Y."/>
            <person name="Hori C."/>
            <person name="Ishida J.K."/>
            <person name="Kasahara H."/>
            <person name="Kiba T."/>
            <person name="Kim M.S."/>
            <person name="Koo N."/>
            <person name="Laohavisit A."/>
            <person name="Lee Y.H."/>
            <person name="Lumba S."/>
            <person name="McCourt P."/>
            <person name="Mortimer J.C."/>
            <person name="Mutuku J.M."/>
            <person name="Nomura T."/>
            <person name="Sasaki-Sekimoto Y."/>
            <person name="Seto Y."/>
            <person name="Wang Y."/>
            <person name="Wakatake T."/>
            <person name="Sakakibara H."/>
            <person name="Demura T."/>
            <person name="Yamaguchi S."/>
            <person name="Yoneyama K."/>
            <person name="Manabe R.I."/>
            <person name="Nelson D.C."/>
            <person name="Schulman A.H."/>
            <person name="Timko M.P."/>
            <person name="dePamphilis C.W."/>
            <person name="Choi D."/>
            <person name="Shirasu K."/>
        </authorList>
    </citation>
    <scope>NUCLEOTIDE SEQUENCE [LARGE SCALE GENOMIC DNA]</scope>
    <source>
        <strain evidence="2">cv. UVA1</strain>
    </source>
</reference>
<dbReference type="Proteomes" id="UP000325081">
    <property type="component" value="Unassembled WGS sequence"/>
</dbReference>
<proteinExistence type="predicted"/>
<organism evidence="1 2">
    <name type="scientific">Striga asiatica</name>
    <name type="common">Asiatic witchweed</name>
    <name type="synonym">Buchnera asiatica</name>
    <dbReference type="NCBI Taxonomy" id="4170"/>
    <lineage>
        <taxon>Eukaryota</taxon>
        <taxon>Viridiplantae</taxon>
        <taxon>Streptophyta</taxon>
        <taxon>Embryophyta</taxon>
        <taxon>Tracheophyta</taxon>
        <taxon>Spermatophyta</taxon>
        <taxon>Magnoliopsida</taxon>
        <taxon>eudicotyledons</taxon>
        <taxon>Gunneridae</taxon>
        <taxon>Pentapetalae</taxon>
        <taxon>asterids</taxon>
        <taxon>lamiids</taxon>
        <taxon>Lamiales</taxon>
        <taxon>Orobanchaceae</taxon>
        <taxon>Buchnereae</taxon>
        <taxon>Striga</taxon>
    </lineage>
</organism>
<name>A0A5A7PRN3_STRAF</name>
<evidence type="ECO:0000313" key="2">
    <source>
        <dbReference type="Proteomes" id="UP000325081"/>
    </source>
</evidence>
<keyword evidence="2" id="KW-1185">Reference proteome</keyword>